<dbReference type="SMART" id="SM00829">
    <property type="entry name" value="PKS_ER"/>
    <property type="match status" value="1"/>
</dbReference>
<dbReference type="PANTHER" id="PTHR43677:SF4">
    <property type="entry name" value="QUINONE OXIDOREDUCTASE-LIKE PROTEIN 2"/>
    <property type="match status" value="1"/>
</dbReference>
<evidence type="ECO:0000313" key="3">
    <source>
        <dbReference type="Proteomes" id="UP000800041"/>
    </source>
</evidence>
<dbReference type="InterPro" id="IPR013154">
    <property type="entry name" value="ADH-like_N"/>
</dbReference>
<feature type="domain" description="Enoyl reductase (ER)" evidence="1">
    <location>
        <begin position="16"/>
        <end position="338"/>
    </location>
</feature>
<accession>A0A6G1HB68</accession>
<dbReference type="InterPro" id="IPR051397">
    <property type="entry name" value="Zn-ADH-like_protein"/>
</dbReference>
<evidence type="ECO:0000313" key="2">
    <source>
        <dbReference type="EMBL" id="KAF1990259.1"/>
    </source>
</evidence>
<dbReference type="GO" id="GO:0005739">
    <property type="term" value="C:mitochondrion"/>
    <property type="evidence" value="ECO:0007669"/>
    <property type="project" value="TreeGrafter"/>
</dbReference>
<dbReference type="Pfam" id="PF08240">
    <property type="entry name" value="ADH_N"/>
    <property type="match status" value="1"/>
</dbReference>
<dbReference type="Pfam" id="PF00107">
    <property type="entry name" value="ADH_zinc_N"/>
    <property type="match status" value="1"/>
</dbReference>
<dbReference type="SUPFAM" id="SSF50129">
    <property type="entry name" value="GroES-like"/>
    <property type="match status" value="1"/>
</dbReference>
<dbReference type="AlphaFoldDB" id="A0A6G1HB68"/>
<proteinExistence type="predicted"/>
<dbReference type="EMBL" id="ML977142">
    <property type="protein sequence ID" value="KAF1990259.1"/>
    <property type="molecule type" value="Genomic_DNA"/>
</dbReference>
<dbReference type="PANTHER" id="PTHR43677">
    <property type="entry name" value="SHORT-CHAIN DEHYDROGENASE/REDUCTASE"/>
    <property type="match status" value="1"/>
</dbReference>
<dbReference type="Gene3D" id="3.40.50.720">
    <property type="entry name" value="NAD(P)-binding Rossmann-like Domain"/>
    <property type="match status" value="1"/>
</dbReference>
<gene>
    <name evidence="2" type="ORF">K402DRAFT_225227</name>
</gene>
<name>A0A6G1HB68_9PEZI</name>
<dbReference type="InterPro" id="IPR013149">
    <property type="entry name" value="ADH-like_C"/>
</dbReference>
<dbReference type="SUPFAM" id="SSF51735">
    <property type="entry name" value="NAD(P)-binding Rossmann-fold domains"/>
    <property type="match status" value="1"/>
</dbReference>
<dbReference type="GO" id="GO:0016491">
    <property type="term" value="F:oxidoreductase activity"/>
    <property type="evidence" value="ECO:0007669"/>
    <property type="project" value="InterPro"/>
</dbReference>
<dbReference type="InterPro" id="IPR011032">
    <property type="entry name" value="GroES-like_sf"/>
</dbReference>
<evidence type="ECO:0000259" key="1">
    <source>
        <dbReference type="SMART" id="SM00829"/>
    </source>
</evidence>
<keyword evidence="3" id="KW-1185">Reference proteome</keyword>
<reference evidence="2" key="1">
    <citation type="journal article" date="2020" name="Stud. Mycol.">
        <title>101 Dothideomycetes genomes: a test case for predicting lifestyles and emergence of pathogens.</title>
        <authorList>
            <person name="Haridas S."/>
            <person name="Albert R."/>
            <person name="Binder M."/>
            <person name="Bloem J."/>
            <person name="Labutti K."/>
            <person name="Salamov A."/>
            <person name="Andreopoulos B."/>
            <person name="Baker S."/>
            <person name="Barry K."/>
            <person name="Bills G."/>
            <person name="Bluhm B."/>
            <person name="Cannon C."/>
            <person name="Castanera R."/>
            <person name="Culley D."/>
            <person name="Daum C."/>
            <person name="Ezra D."/>
            <person name="Gonzalez J."/>
            <person name="Henrissat B."/>
            <person name="Kuo A."/>
            <person name="Liang C."/>
            <person name="Lipzen A."/>
            <person name="Lutzoni F."/>
            <person name="Magnuson J."/>
            <person name="Mondo S."/>
            <person name="Nolan M."/>
            <person name="Ohm R."/>
            <person name="Pangilinan J."/>
            <person name="Park H.-J."/>
            <person name="Ramirez L."/>
            <person name="Alfaro M."/>
            <person name="Sun H."/>
            <person name="Tritt A."/>
            <person name="Yoshinaga Y."/>
            <person name="Zwiers L.-H."/>
            <person name="Turgeon B."/>
            <person name="Goodwin S."/>
            <person name="Spatafora J."/>
            <person name="Crous P."/>
            <person name="Grigoriev I."/>
        </authorList>
    </citation>
    <scope>NUCLEOTIDE SEQUENCE</scope>
    <source>
        <strain evidence="2">CBS 113979</strain>
    </source>
</reference>
<dbReference type="InterPro" id="IPR020843">
    <property type="entry name" value="ER"/>
</dbReference>
<sequence length="354" mass="37917">MAPSQMKGILIEKFLKSHHELQICSVPPPLIGTNTLLIRITHTSPTHVDLLYLAGKHQNNRRHMRPPFILGTDFAGTVVSSPAFSPFKPGDNVFGVAQGAFAEYVSVDVGKGYGSVRRVPRGWTNAEACAVGVSGAVSYGALAAAAQLQKGETVLVLGAGGGLGVIACQIALAMGAHVIGVVGDKEKAAVLRRMGVEDVVGYNLPGWEDKVKALMAEKGKEGVDVVYDSVGKVESSLRCLRYGGRVVIVGFAARNGVMEKVGMNRILLKGAGVVGYRFGEHGRRHPEETEAIWDEFMKMAENGNIKAVVYEERYKGVQDIPRALEDLHVRKVIGRAVVTISEDSSAQTVNSSKL</sequence>
<organism evidence="2 3">
    <name type="scientific">Aulographum hederae CBS 113979</name>
    <dbReference type="NCBI Taxonomy" id="1176131"/>
    <lineage>
        <taxon>Eukaryota</taxon>
        <taxon>Fungi</taxon>
        <taxon>Dikarya</taxon>
        <taxon>Ascomycota</taxon>
        <taxon>Pezizomycotina</taxon>
        <taxon>Dothideomycetes</taxon>
        <taxon>Pleosporomycetidae</taxon>
        <taxon>Aulographales</taxon>
        <taxon>Aulographaceae</taxon>
    </lineage>
</organism>
<dbReference type="Proteomes" id="UP000800041">
    <property type="component" value="Unassembled WGS sequence"/>
</dbReference>
<protein>
    <submittedName>
        <fullName evidence="2">NAD(P)-binding protein</fullName>
    </submittedName>
</protein>
<dbReference type="InterPro" id="IPR036291">
    <property type="entry name" value="NAD(P)-bd_dom_sf"/>
</dbReference>
<dbReference type="Gene3D" id="3.90.180.10">
    <property type="entry name" value="Medium-chain alcohol dehydrogenases, catalytic domain"/>
    <property type="match status" value="1"/>
</dbReference>
<dbReference type="OrthoDB" id="10257049at2759"/>